<dbReference type="SUPFAM" id="SSF53335">
    <property type="entry name" value="S-adenosyl-L-methionine-dependent methyltransferases"/>
    <property type="match status" value="1"/>
</dbReference>
<feature type="active site" description="Proton acceptor" evidence="4">
    <location>
        <position position="153"/>
    </location>
</feature>
<proteinExistence type="inferred from homology"/>
<evidence type="ECO:0000256" key="1">
    <source>
        <dbReference type="ARBA" id="ARBA00007867"/>
    </source>
</evidence>
<keyword evidence="2 4" id="KW-0808">Transferase</keyword>
<name>A0ABW0SIB3_9GAMM</name>
<gene>
    <name evidence="6" type="ORF">ACFPN1_01725</name>
</gene>
<dbReference type="Gene3D" id="3.40.50.150">
    <property type="entry name" value="Vaccinia Virus protein VP39"/>
    <property type="match status" value="1"/>
</dbReference>
<keyword evidence="7" id="KW-1185">Reference proteome</keyword>
<dbReference type="Proteomes" id="UP001596036">
    <property type="component" value="Unassembled WGS sequence"/>
</dbReference>
<reference evidence="7" key="1">
    <citation type="journal article" date="2019" name="Int. J. Syst. Evol. Microbiol.">
        <title>The Global Catalogue of Microorganisms (GCM) 10K type strain sequencing project: providing services to taxonomists for standard genome sequencing and annotation.</title>
        <authorList>
            <consortium name="The Broad Institute Genomics Platform"/>
            <consortium name="The Broad Institute Genome Sequencing Center for Infectious Disease"/>
            <person name="Wu L."/>
            <person name="Ma J."/>
        </authorList>
    </citation>
    <scope>NUCLEOTIDE SEQUENCE [LARGE SCALE GENOMIC DNA]</scope>
    <source>
        <strain evidence="7">KACC 11407</strain>
    </source>
</reference>
<evidence type="ECO:0000313" key="6">
    <source>
        <dbReference type="EMBL" id="MFC5568783.1"/>
    </source>
</evidence>
<sequence>MASTGIGWRAWLAALFGARRADVPPHLRKPRIRERGTTTELQFARGVSQSAMVTRDPQRLLIDYTRTMLGALVFVPRPRRIGMIGLGGGSQAKYCYRHLSEAQIEVVENNPHVLALRRQFHVPDDDARFRVFLDDGARFLHERAGRYDLLLVDGYDETGIPEALSTQAFYDDCRAALTEGGAMAANLYCADAAAHVERLQRAFGASSVLVMEEPRQSNRVAFAWTGPVTTGEGDMTLSSAAQRDLRAVFGTVREAFAAR</sequence>
<evidence type="ECO:0000313" key="7">
    <source>
        <dbReference type="Proteomes" id="UP001596036"/>
    </source>
</evidence>
<evidence type="ECO:0000256" key="2">
    <source>
        <dbReference type="ARBA" id="ARBA00022679"/>
    </source>
</evidence>
<dbReference type="RefSeq" id="WP_386752457.1">
    <property type="nucleotide sequence ID" value="NZ_JBHSNM010000001.1"/>
</dbReference>
<dbReference type="PANTHER" id="PTHR43317">
    <property type="entry name" value="THERMOSPERMINE SYNTHASE ACAULIS5"/>
    <property type="match status" value="1"/>
</dbReference>
<comment type="similarity">
    <text evidence="1">Belongs to the spermidine/spermine synthase family.</text>
</comment>
<dbReference type="NCBIfam" id="NF037959">
    <property type="entry name" value="MFS_SpdSyn"/>
    <property type="match status" value="1"/>
</dbReference>
<evidence type="ECO:0000256" key="4">
    <source>
        <dbReference type="PROSITE-ProRule" id="PRU00354"/>
    </source>
</evidence>
<protein>
    <submittedName>
        <fullName evidence="6">Fused MFS/spermidine synthase</fullName>
    </submittedName>
</protein>
<dbReference type="PROSITE" id="PS51006">
    <property type="entry name" value="PABS_2"/>
    <property type="match status" value="1"/>
</dbReference>
<evidence type="ECO:0000259" key="5">
    <source>
        <dbReference type="PROSITE" id="PS51006"/>
    </source>
</evidence>
<evidence type="ECO:0000256" key="3">
    <source>
        <dbReference type="ARBA" id="ARBA00023115"/>
    </source>
</evidence>
<comment type="caution">
    <text evidence="6">The sequence shown here is derived from an EMBL/GenBank/DDBJ whole genome shotgun (WGS) entry which is preliminary data.</text>
</comment>
<dbReference type="PANTHER" id="PTHR43317:SF11">
    <property type="entry name" value="POLYAMINE AMINOPROPYLTRANSFERASE 2"/>
    <property type="match status" value="1"/>
</dbReference>
<dbReference type="InterPro" id="IPR029063">
    <property type="entry name" value="SAM-dependent_MTases_sf"/>
</dbReference>
<feature type="domain" description="PABS" evidence="5">
    <location>
        <begin position="71"/>
        <end position="240"/>
    </location>
</feature>
<dbReference type="Pfam" id="PF01564">
    <property type="entry name" value="Spermine_synth"/>
    <property type="match status" value="1"/>
</dbReference>
<dbReference type="EMBL" id="JBHSNM010000001">
    <property type="protein sequence ID" value="MFC5568783.1"/>
    <property type="molecule type" value="Genomic_DNA"/>
</dbReference>
<dbReference type="InterPro" id="IPR030374">
    <property type="entry name" value="PABS"/>
</dbReference>
<accession>A0ABW0SIB3</accession>
<keyword evidence="3 4" id="KW-0620">Polyamine biosynthesis</keyword>
<organism evidence="6 7">
    <name type="scientific">Lysobacter yangpyeongensis</name>
    <dbReference type="NCBI Taxonomy" id="346182"/>
    <lineage>
        <taxon>Bacteria</taxon>
        <taxon>Pseudomonadati</taxon>
        <taxon>Pseudomonadota</taxon>
        <taxon>Gammaproteobacteria</taxon>
        <taxon>Lysobacterales</taxon>
        <taxon>Lysobacteraceae</taxon>
        <taxon>Lysobacter</taxon>
    </lineage>
</organism>